<sequence length="270" mass="30891">MTTAIISGACALLVAIIAAYATLRAKRLDLIGQSEQRRAESLNQGYDLLLASCDLFWHYRCHLMLDNLGSKAPFNWKRDWIPLRAKVEATFFAAVDQLKRNSQNYDQLAPAIVWMMQICIDGVNLKNLEAVPEDFEEVRTVLVRFSRIDSRMDKPVGSRFWKRVRKDNKPQELAELTSEEHVRRIHAIVSKNPDITYVYQSGPEDDPHDNPLLEFIERFSKLPPLFLGSLAVTSGRIAEWRKSRVVEYRTLCESAEGSCHEKKAKGPDPM</sequence>
<dbReference type="Proteomes" id="UP000550260">
    <property type="component" value="Unassembled WGS sequence"/>
</dbReference>
<name>A0A8E1VUY1_9PSEU</name>
<dbReference type="AlphaFoldDB" id="A0A8E1VUY1"/>
<organism evidence="1 2">
    <name type="scientific">Amycolatopsis echigonensis</name>
    <dbReference type="NCBI Taxonomy" id="2576905"/>
    <lineage>
        <taxon>Bacteria</taxon>
        <taxon>Bacillati</taxon>
        <taxon>Actinomycetota</taxon>
        <taxon>Actinomycetes</taxon>
        <taxon>Pseudonocardiales</taxon>
        <taxon>Pseudonocardiaceae</taxon>
        <taxon>Amycolatopsis</taxon>
    </lineage>
</organism>
<evidence type="ECO:0000313" key="2">
    <source>
        <dbReference type="Proteomes" id="UP000550260"/>
    </source>
</evidence>
<reference evidence="1 2" key="1">
    <citation type="submission" date="2020-08" db="EMBL/GenBank/DDBJ databases">
        <title>Amycolatopsis echigonensis JCM 21831.</title>
        <authorList>
            <person name="Tedsree N."/>
            <person name="Kuncharoen N."/>
            <person name="Likhitwitayawuid K."/>
            <person name="Tanasupawat S."/>
        </authorList>
    </citation>
    <scope>NUCLEOTIDE SEQUENCE [LARGE SCALE GENOMIC DNA]</scope>
    <source>
        <strain evidence="1 2">JCM 21831</strain>
    </source>
</reference>
<evidence type="ECO:0000313" key="1">
    <source>
        <dbReference type="EMBL" id="MBB2498806.1"/>
    </source>
</evidence>
<gene>
    <name evidence="1" type="ORF">H5411_06615</name>
</gene>
<dbReference type="RefSeq" id="WP_158691342.1">
    <property type="nucleotide sequence ID" value="NZ_JACJHR010000006.1"/>
</dbReference>
<dbReference type="EMBL" id="JACJHR010000006">
    <property type="protein sequence ID" value="MBB2498806.1"/>
    <property type="molecule type" value="Genomic_DNA"/>
</dbReference>
<protein>
    <submittedName>
        <fullName evidence="1">Uncharacterized protein</fullName>
    </submittedName>
</protein>
<proteinExistence type="predicted"/>
<comment type="caution">
    <text evidence="1">The sequence shown here is derived from an EMBL/GenBank/DDBJ whole genome shotgun (WGS) entry which is preliminary data.</text>
</comment>
<accession>A0A8E1VUY1</accession>